<evidence type="ECO:0000256" key="2">
    <source>
        <dbReference type="SAM" id="MobiDB-lite"/>
    </source>
</evidence>
<dbReference type="InterPro" id="IPR011600">
    <property type="entry name" value="Pept_C14_caspase"/>
</dbReference>
<dbReference type="GO" id="GO:0005737">
    <property type="term" value="C:cytoplasm"/>
    <property type="evidence" value="ECO:0007669"/>
    <property type="project" value="TreeGrafter"/>
</dbReference>
<feature type="region of interest" description="Disordered" evidence="2">
    <location>
        <begin position="188"/>
        <end position="215"/>
    </location>
</feature>
<dbReference type="InterPro" id="IPR050452">
    <property type="entry name" value="Metacaspase"/>
</dbReference>
<dbReference type="GO" id="GO:0004197">
    <property type="term" value="F:cysteine-type endopeptidase activity"/>
    <property type="evidence" value="ECO:0007669"/>
    <property type="project" value="InterPro"/>
</dbReference>
<evidence type="ECO:0000256" key="1">
    <source>
        <dbReference type="ARBA" id="ARBA00009005"/>
    </source>
</evidence>
<dbReference type="PANTHER" id="PTHR48104:SF30">
    <property type="entry name" value="METACASPASE-1"/>
    <property type="match status" value="1"/>
</dbReference>
<organism evidence="4 5">
    <name type="scientific">Xylaria arbuscula</name>
    <dbReference type="NCBI Taxonomy" id="114810"/>
    <lineage>
        <taxon>Eukaryota</taxon>
        <taxon>Fungi</taxon>
        <taxon>Dikarya</taxon>
        <taxon>Ascomycota</taxon>
        <taxon>Pezizomycotina</taxon>
        <taxon>Sordariomycetes</taxon>
        <taxon>Xylariomycetidae</taxon>
        <taxon>Xylariales</taxon>
        <taxon>Xylariaceae</taxon>
        <taxon>Xylaria</taxon>
    </lineage>
</organism>
<reference evidence="4" key="1">
    <citation type="submission" date="2022-07" db="EMBL/GenBank/DDBJ databases">
        <title>Genome Sequence of Xylaria arbuscula.</title>
        <authorList>
            <person name="Buettner E."/>
        </authorList>
    </citation>
    <scope>NUCLEOTIDE SEQUENCE</scope>
    <source>
        <strain evidence="4">VT107</strain>
    </source>
</reference>
<dbReference type="EMBL" id="JANPWZ010000694">
    <property type="protein sequence ID" value="KAJ3573298.1"/>
    <property type="molecule type" value="Genomic_DNA"/>
</dbReference>
<evidence type="ECO:0000313" key="4">
    <source>
        <dbReference type="EMBL" id="KAJ3573298.1"/>
    </source>
</evidence>
<dbReference type="PANTHER" id="PTHR48104">
    <property type="entry name" value="METACASPASE-4"/>
    <property type="match status" value="1"/>
</dbReference>
<feature type="domain" description="Peptidase C14 caspase" evidence="3">
    <location>
        <begin position="9"/>
        <end position="288"/>
    </location>
</feature>
<gene>
    <name evidence="4" type="ORF">NPX13_g4755</name>
</gene>
<protein>
    <recommendedName>
        <fullName evidence="3">Peptidase C14 caspase domain-containing protein</fullName>
    </recommendedName>
</protein>
<evidence type="ECO:0000259" key="3">
    <source>
        <dbReference type="Pfam" id="PF00656"/>
    </source>
</evidence>
<sequence>MATLTIPKRFALLVGVDFYQNDNTRRLPNNEPVTLGHLEGAVNDVKIIQSLLQDRFQFHSVYTLTSTASPNNPSVPIEPEHDWPTHANMKRAFEAIRNEANSGDIFFFQFSGHGASLETTPNSPKDGRKIDLSLMTADYCCGRPAVRGWELNKWLRKFYEKEVRVIVLLDSCYSGGAWRAGSRFRSPDNWTPPPNLSTDVPADEPAVPGTVKKPGHRDGDLNECWDLDPRDFTLMTACQNIEKASEKSEGTKVYGAFTLALMKYFQNLPNPSTPTYHAICDHTTTQIELWGLFQKPQVFGRDRLAFLEDYEPISATPISGTLKDGIISLPIGKVHGINRGSEFITVSTGPSAIFSVSEIYDLESKAEMVRGSVQDPSQSIRAIPYRWSSEKTLNIIIHPKLERSFREKVISHLGERIASNIQYTEGAESTTNQDPETTWLWLGLPFLKQIFSHFGNWIASNIRYTKGVESAENEDAEAAWFRLGVKEDGGIDIFGPKQVLGYQGPVRGWKTSGGTDDERAKESAIALAHLFRFGQIVHLRNDSEDAAPFRVTVHPPPGETVENVLDVVFQNNDDKELYFAILILSPGFHVKQLFPATDTLQAVLPRGRHRVSFSLTVPAELKQDEAIDQQYKYRDVIRTVVTTGGNLSFKSMELPDIWNANKWDNQRTSGLGRDASLEERFSWWIHDVEKLHD</sequence>
<dbReference type="AlphaFoldDB" id="A0A9W8TNB0"/>
<dbReference type="Pfam" id="PF00656">
    <property type="entry name" value="Peptidase_C14"/>
    <property type="match status" value="1"/>
</dbReference>
<dbReference type="Proteomes" id="UP001148614">
    <property type="component" value="Unassembled WGS sequence"/>
</dbReference>
<comment type="similarity">
    <text evidence="1">Belongs to the peptidase C14B family.</text>
</comment>
<dbReference type="Gene3D" id="3.40.50.1460">
    <property type="match status" value="1"/>
</dbReference>
<dbReference type="GO" id="GO:0006508">
    <property type="term" value="P:proteolysis"/>
    <property type="evidence" value="ECO:0007669"/>
    <property type="project" value="InterPro"/>
</dbReference>
<keyword evidence="5" id="KW-1185">Reference proteome</keyword>
<proteinExistence type="inferred from homology"/>
<dbReference type="VEuPathDB" id="FungiDB:F4678DRAFT_18602"/>
<comment type="caution">
    <text evidence="4">The sequence shown here is derived from an EMBL/GenBank/DDBJ whole genome shotgun (WGS) entry which is preliminary data.</text>
</comment>
<accession>A0A9W8TNB0</accession>
<name>A0A9W8TNB0_9PEZI</name>
<evidence type="ECO:0000313" key="5">
    <source>
        <dbReference type="Proteomes" id="UP001148614"/>
    </source>
</evidence>